<keyword evidence="2" id="KW-0472">Membrane</keyword>
<feature type="region of interest" description="Disordered" evidence="1">
    <location>
        <begin position="1"/>
        <end position="27"/>
    </location>
</feature>
<evidence type="ECO:0000313" key="4">
    <source>
        <dbReference type="Proteomes" id="UP000006821"/>
    </source>
</evidence>
<evidence type="ECO:0000256" key="2">
    <source>
        <dbReference type="SAM" id="Phobius"/>
    </source>
</evidence>
<sequence length="92" mass="9743">MKAGVIHSSRRPEHITSRFKNGSGAGAPSCNSCRQLVSTVIIMAALTVCGGREFWTGAHFAYALTVAVLGGFIAPVARDLAAAMESLRNRPR</sequence>
<dbReference type="HOGENOM" id="CLU_2409838_0_0_6"/>
<dbReference type="AlphaFoldDB" id="Q60BI0"/>
<organism evidence="3 4">
    <name type="scientific">Methylococcus capsulatus (strain ATCC 33009 / NCIMB 11132 / Bath)</name>
    <dbReference type="NCBI Taxonomy" id="243233"/>
    <lineage>
        <taxon>Bacteria</taxon>
        <taxon>Pseudomonadati</taxon>
        <taxon>Pseudomonadota</taxon>
        <taxon>Gammaproteobacteria</taxon>
        <taxon>Methylococcales</taxon>
        <taxon>Methylococcaceae</taxon>
        <taxon>Methylococcus</taxon>
    </lineage>
</organism>
<protein>
    <submittedName>
        <fullName evidence="3">Conserved domain protein</fullName>
    </submittedName>
</protein>
<gene>
    <name evidence="3" type="ordered locus">MCA0492</name>
</gene>
<reference evidence="3 4" key="1">
    <citation type="journal article" date="2004" name="PLoS Biol.">
        <title>Genomic insights into methanotrophy: the complete genome sequence of Methylococcus capsulatus (Bath).</title>
        <authorList>
            <person name="Ward N.L."/>
            <person name="Larsen O."/>
            <person name="Sakwa J."/>
            <person name="Bruseth L."/>
            <person name="Khouri H.M."/>
            <person name="Durkin A.S."/>
            <person name="Dimitrov G."/>
            <person name="Jiang L."/>
            <person name="Scanlan D."/>
            <person name="Kang K.H."/>
            <person name="Lewis M.R."/>
            <person name="Nelson K.E."/>
            <person name="Methe B.A."/>
            <person name="Wu M."/>
            <person name="Heidelberg J.F."/>
            <person name="Paulsen I.T."/>
            <person name="Fouts D.E."/>
            <person name="Ravel J."/>
            <person name="Tettelin H."/>
            <person name="Ren Q."/>
            <person name="Read T.D."/>
            <person name="DeBoy R.T."/>
            <person name="Seshadri R."/>
            <person name="Salzberg S.L."/>
            <person name="Jensen H.B."/>
            <person name="Birkeland N.K."/>
            <person name="Nelson W.C."/>
            <person name="Dodson R.J."/>
            <person name="Grindhaug S.H."/>
            <person name="Holt I.E."/>
            <person name="Eidhammer I."/>
            <person name="Jonasen I."/>
            <person name="Vanaken S."/>
            <person name="Utterback T.R."/>
            <person name="Feldblyum T.V."/>
            <person name="Fraser C.M."/>
            <person name="Lillehaug J.R."/>
            <person name="Eisen J.A."/>
        </authorList>
    </citation>
    <scope>NUCLEOTIDE SEQUENCE [LARGE SCALE GENOMIC DNA]</scope>
    <source>
        <strain evidence="4">ATCC 33009 / NCIMB 11132 / Bath</strain>
    </source>
</reference>
<keyword evidence="2" id="KW-0812">Transmembrane</keyword>
<evidence type="ECO:0000256" key="1">
    <source>
        <dbReference type="SAM" id="MobiDB-lite"/>
    </source>
</evidence>
<evidence type="ECO:0000313" key="3">
    <source>
        <dbReference type="EMBL" id="AAU93207.1"/>
    </source>
</evidence>
<name>Q60BI0_METCA</name>
<feature type="transmembrane region" description="Helical" evidence="2">
    <location>
        <begin position="36"/>
        <end position="55"/>
    </location>
</feature>
<proteinExistence type="predicted"/>
<dbReference type="Proteomes" id="UP000006821">
    <property type="component" value="Chromosome"/>
</dbReference>
<keyword evidence="2" id="KW-1133">Transmembrane helix</keyword>
<dbReference type="KEGG" id="mca:MCA0492"/>
<accession>Q60BI0</accession>
<feature type="transmembrane region" description="Helical" evidence="2">
    <location>
        <begin position="61"/>
        <end position="81"/>
    </location>
</feature>
<dbReference type="EMBL" id="AE017282">
    <property type="protein sequence ID" value="AAU93207.1"/>
    <property type="molecule type" value="Genomic_DNA"/>
</dbReference>